<dbReference type="Proteomes" id="UP000780801">
    <property type="component" value="Unassembled WGS sequence"/>
</dbReference>
<evidence type="ECO:0000313" key="2">
    <source>
        <dbReference type="Proteomes" id="UP000780801"/>
    </source>
</evidence>
<proteinExistence type="predicted"/>
<sequence>MSHVRKKQDKSYDGYTKLQAHSDWKDTIDRLLQCSHQGLLRKGKELQRKWNNNTYKYLDSMHWALQKRKRSAKLQSVVVTGLADASVNNTMKRMLQEESADLAEVPLAAQEELWEDVRVGCGSQGVPSTVETNLRVVSSDVARPTNEEVGTQRGTSRVALETEADQSAIVDNQDRDDLLASVIHSKHSVCDWIVEGKCMSCLFQEYQKVSIEALFAKEIKKVDVADAMATFGVFAPYIPTDRMRSVFGESRLEIASPIVRHEIDGEYDLCVLKALRMNDQRDEAFEALAGIKDRKIRVMFATLIEHLPFDKETRVAEETFVATYIAPIFLGTLRASDKISIHLYVHIPSAFVFAKCLVCYCNSNTYFVTVCKSQHSVQGSERPRYAPR</sequence>
<name>A0A9P6FRX4_9FUNG</name>
<reference evidence="1" key="1">
    <citation type="journal article" date="2020" name="Fungal Divers.">
        <title>Resolving the Mortierellaceae phylogeny through synthesis of multi-gene phylogenetics and phylogenomics.</title>
        <authorList>
            <person name="Vandepol N."/>
            <person name="Liber J."/>
            <person name="Desiro A."/>
            <person name="Na H."/>
            <person name="Kennedy M."/>
            <person name="Barry K."/>
            <person name="Grigoriev I.V."/>
            <person name="Miller A.N."/>
            <person name="O'Donnell K."/>
            <person name="Stajich J.E."/>
            <person name="Bonito G."/>
        </authorList>
    </citation>
    <scope>NUCLEOTIDE SEQUENCE</scope>
    <source>
        <strain evidence="1">KOD1015</strain>
    </source>
</reference>
<evidence type="ECO:0000313" key="1">
    <source>
        <dbReference type="EMBL" id="KAF9580334.1"/>
    </source>
</evidence>
<comment type="caution">
    <text evidence="1">The sequence shown here is derived from an EMBL/GenBank/DDBJ whole genome shotgun (WGS) entry which is preliminary data.</text>
</comment>
<dbReference type="EMBL" id="JAABOA010002127">
    <property type="protein sequence ID" value="KAF9580334.1"/>
    <property type="molecule type" value="Genomic_DNA"/>
</dbReference>
<gene>
    <name evidence="1" type="ORF">BGW38_003060</name>
</gene>
<accession>A0A9P6FRX4</accession>
<dbReference type="OrthoDB" id="2414251at2759"/>
<dbReference type="AlphaFoldDB" id="A0A9P6FRX4"/>
<organism evidence="1 2">
    <name type="scientific">Lunasporangiospora selenospora</name>
    <dbReference type="NCBI Taxonomy" id="979761"/>
    <lineage>
        <taxon>Eukaryota</taxon>
        <taxon>Fungi</taxon>
        <taxon>Fungi incertae sedis</taxon>
        <taxon>Mucoromycota</taxon>
        <taxon>Mortierellomycotina</taxon>
        <taxon>Mortierellomycetes</taxon>
        <taxon>Mortierellales</taxon>
        <taxon>Mortierellaceae</taxon>
        <taxon>Lunasporangiospora</taxon>
    </lineage>
</organism>
<keyword evidence="2" id="KW-1185">Reference proteome</keyword>
<protein>
    <submittedName>
        <fullName evidence="1">Uncharacterized protein</fullName>
    </submittedName>
</protein>